<evidence type="ECO:0000256" key="3">
    <source>
        <dbReference type="ARBA" id="ARBA00022475"/>
    </source>
</evidence>
<dbReference type="Gene3D" id="1.20.1250.20">
    <property type="entry name" value="MFS general substrate transporter like domains"/>
    <property type="match status" value="1"/>
</dbReference>
<reference evidence="10" key="2">
    <citation type="submission" date="2015-06" db="UniProtKB">
        <authorList>
            <consortium name="EnsemblMetazoa"/>
        </authorList>
    </citation>
    <scope>IDENTIFICATION</scope>
</reference>
<evidence type="ECO:0000256" key="7">
    <source>
        <dbReference type="ARBA" id="ARBA00023157"/>
    </source>
</evidence>
<evidence type="ECO:0000256" key="6">
    <source>
        <dbReference type="ARBA" id="ARBA00023136"/>
    </source>
</evidence>
<dbReference type="SUPFAM" id="SSF103473">
    <property type="entry name" value="MFS general substrate transporter"/>
    <property type="match status" value="1"/>
</dbReference>
<dbReference type="GO" id="GO:0016323">
    <property type="term" value="C:basolateral plasma membrane"/>
    <property type="evidence" value="ECO:0007669"/>
    <property type="project" value="TreeGrafter"/>
</dbReference>
<feature type="transmembrane region" description="Helical" evidence="8">
    <location>
        <begin position="268"/>
        <end position="292"/>
    </location>
</feature>
<keyword evidence="4 8" id="KW-0812">Transmembrane</keyword>
<keyword evidence="6 8" id="KW-0472">Membrane</keyword>
<dbReference type="GO" id="GO:0015347">
    <property type="term" value="F:sodium-independent organic anion transmembrane transporter activity"/>
    <property type="evidence" value="ECO:0007669"/>
    <property type="project" value="TreeGrafter"/>
</dbReference>
<evidence type="ECO:0000256" key="1">
    <source>
        <dbReference type="ARBA" id="ARBA00004651"/>
    </source>
</evidence>
<dbReference type="Pfam" id="PF03137">
    <property type="entry name" value="OATP"/>
    <property type="match status" value="1"/>
</dbReference>
<dbReference type="GO" id="GO:0006811">
    <property type="term" value="P:monoatomic ion transport"/>
    <property type="evidence" value="ECO:0007669"/>
    <property type="project" value="UniProtKB-KW"/>
</dbReference>
<organism evidence="10 11">
    <name type="scientific">Megaselia scalaris</name>
    <name type="common">Humpbacked fly</name>
    <name type="synonym">Phora scalaris</name>
    <dbReference type="NCBI Taxonomy" id="36166"/>
    <lineage>
        <taxon>Eukaryota</taxon>
        <taxon>Metazoa</taxon>
        <taxon>Ecdysozoa</taxon>
        <taxon>Arthropoda</taxon>
        <taxon>Hexapoda</taxon>
        <taxon>Insecta</taxon>
        <taxon>Pterygota</taxon>
        <taxon>Neoptera</taxon>
        <taxon>Endopterygota</taxon>
        <taxon>Diptera</taxon>
        <taxon>Brachycera</taxon>
        <taxon>Muscomorpha</taxon>
        <taxon>Platypezoidea</taxon>
        <taxon>Phoridae</taxon>
        <taxon>Megaseliini</taxon>
        <taxon>Megaselia</taxon>
    </lineage>
</organism>
<evidence type="ECO:0000256" key="5">
    <source>
        <dbReference type="ARBA" id="ARBA00022989"/>
    </source>
</evidence>
<dbReference type="OMA" id="SLWVDFY"/>
<dbReference type="PANTHER" id="PTHR11388">
    <property type="entry name" value="ORGANIC ANION TRANSPORTER"/>
    <property type="match status" value="1"/>
</dbReference>
<evidence type="ECO:0000313" key="10">
    <source>
        <dbReference type="EnsemblMetazoa" id="MESCA001359-PA"/>
    </source>
</evidence>
<name>T1GDH2_MEGSC</name>
<dbReference type="STRING" id="36166.T1GDH2"/>
<protein>
    <recommendedName>
        <fullName evidence="8">Solute carrier organic anion transporter family member</fullName>
    </recommendedName>
</protein>
<keyword evidence="8" id="KW-0406">Ion transport</keyword>
<dbReference type="InterPro" id="IPR004156">
    <property type="entry name" value="OATP"/>
</dbReference>
<dbReference type="CDD" id="cd17336">
    <property type="entry name" value="MFS_SLCO_OATP"/>
    <property type="match status" value="1"/>
</dbReference>
<keyword evidence="8" id="KW-0813">Transport</keyword>
<dbReference type="HOGENOM" id="CLU_008954_1_3_1"/>
<dbReference type="PROSITE" id="PS51465">
    <property type="entry name" value="KAZAL_2"/>
    <property type="match status" value="1"/>
</dbReference>
<feature type="transmembrane region" description="Helical" evidence="8">
    <location>
        <begin position="413"/>
        <end position="438"/>
    </location>
</feature>
<dbReference type="GO" id="GO:0043252">
    <property type="term" value="P:sodium-independent organic anion transport"/>
    <property type="evidence" value="ECO:0007669"/>
    <property type="project" value="TreeGrafter"/>
</dbReference>
<feature type="domain" description="Kazal-like" evidence="9">
    <location>
        <begin position="339"/>
        <end position="395"/>
    </location>
</feature>
<comment type="caution">
    <text evidence="8">Lacks conserved residue(s) required for the propagation of feature annotation.</text>
</comment>
<feature type="transmembrane region" description="Helical" evidence="8">
    <location>
        <begin position="75"/>
        <end position="102"/>
    </location>
</feature>
<dbReference type="EnsemblMetazoa" id="MESCA001359-RA">
    <property type="protein sequence ID" value="MESCA001359-PA"/>
    <property type="gene ID" value="MESCA001359"/>
</dbReference>
<sequence length="509" mass="55488">MDCLWNGIVLHSAMVFSLPHFLYGDKTLKSLDTSEDFSSSMQNVSTAYDVCSISPIFDEGTCKTETIQESSKVSFVALTIFFLGLFFCGVGQVAIGTLGIPYIDDNVASRESPIYLGITIGVKILGPTIGFVLGSYCIKIFVDLSTPSFGPDDPHWIGAWWLGPIIISSLMLLASLAMFSFPKELKKNTKGKPLSNGNGMDKKIIIVSKEAEKEEKPKLRDFPKTLKRQFKNDILMFRTASSVFHLMPISGFYAFLPKYLESQFYIPMATSTLIIAFGGILPMGFGVFISGITFTKIQPSARKVAAWIAMCALIFSAGSLILMFIGCGNDVSPDSISRHMKMNLCSNVTCDCDKNKFSPICGVDGQTYYSSCHAGCSEVKSNGTDTIFKNCSCIDAPEQTAKIGRCDSNCRNFIVFVCIFSVCVFIHSTSEVGGYLLIMRCTDPKDKALALGLIQSAIGLLGNVPCPLIYGAVVDSACLVWTKICGKLGACIVYDDNCLGDTFWVLPRV</sequence>
<evidence type="ECO:0000313" key="11">
    <source>
        <dbReference type="Proteomes" id="UP000015102"/>
    </source>
</evidence>
<dbReference type="PANTHER" id="PTHR11388:SF159">
    <property type="entry name" value="SOLUTE CARRIER ORGANIC ANION TRANSPORTER FAMILY MEMBER 74D"/>
    <property type="match status" value="1"/>
</dbReference>
<proteinExistence type="inferred from homology"/>
<feature type="transmembrane region" description="Helical" evidence="8">
    <location>
        <begin position="114"/>
        <end position="141"/>
    </location>
</feature>
<dbReference type="EMBL" id="CAQQ02036336">
    <property type="status" value="NOT_ANNOTATED_CDS"/>
    <property type="molecule type" value="Genomic_DNA"/>
</dbReference>
<keyword evidence="7" id="KW-1015">Disulfide bond</keyword>
<evidence type="ECO:0000259" key="9">
    <source>
        <dbReference type="PROSITE" id="PS51465"/>
    </source>
</evidence>
<dbReference type="InterPro" id="IPR036058">
    <property type="entry name" value="Kazal_dom_sf"/>
</dbReference>
<dbReference type="EMBL" id="CAQQ02036335">
    <property type="status" value="NOT_ANNOTATED_CDS"/>
    <property type="molecule type" value="Genomic_DNA"/>
</dbReference>
<keyword evidence="5 8" id="KW-1133">Transmembrane helix</keyword>
<keyword evidence="3" id="KW-1003">Cell membrane</keyword>
<evidence type="ECO:0000256" key="8">
    <source>
        <dbReference type="RuleBase" id="RU362056"/>
    </source>
</evidence>
<feature type="transmembrane region" description="Helical" evidence="8">
    <location>
        <begin position="161"/>
        <end position="181"/>
    </location>
</feature>
<evidence type="ECO:0000256" key="2">
    <source>
        <dbReference type="ARBA" id="ARBA00009657"/>
    </source>
</evidence>
<keyword evidence="11" id="KW-1185">Reference proteome</keyword>
<comment type="similarity">
    <text evidence="2 8">Belongs to the organo anion transporter (TC 2.A.60) family.</text>
</comment>
<dbReference type="EMBL" id="CAQQ02036337">
    <property type="status" value="NOT_ANNOTATED_CDS"/>
    <property type="molecule type" value="Genomic_DNA"/>
</dbReference>
<comment type="subcellular location">
    <subcellularLocation>
        <location evidence="1 8">Cell membrane</location>
        <topology evidence="1 8">Multi-pass membrane protein</topology>
    </subcellularLocation>
</comment>
<dbReference type="SUPFAM" id="SSF100895">
    <property type="entry name" value="Kazal-type serine protease inhibitors"/>
    <property type="match status" value="1"/>
</dbReference>
<dbReference type="Pfam" id="PF07648">
    <property type="entry name" value="Kazal_2"/>
    <property type="match status" value="1"/>
</dbReference>
<reference evidence="11" key="1">
    <citation type="submission" date="2013-02" db="EMBL/GenBank/DDBJ databases">
        <authorList>
            <person name="Hughes D."/>
        </authorList>
    </citation>
    <scope>NUCLEOTIDE SEQUENCE</scope>
    <source>
        <strain>Durham</strain>
        <strain evidence="11">NC isolate 2 -- Noor lab</strain>
    </source>
</reference>
<dbReference type="InterPro" id="IPR002350">
    <property type="entry name" value="Kazal_dom"/>
</dbReference>
<dbReference type="Proteomes" id="UP000015102">
    <property type="component" value="Unassembled WGS sequence"/>
</dbReference>
<accession>T1GDH2</accession>
<feature type="transmembrane region" description="Helical" evidence="8">
    <location>
        <begin position="304"/>
        <end position="325"/>
    </location>
</feature>
<evidence type="ECO:0000256" key="4">
    <source>
        <dbReference type="ARBA" id="ARBA00022692"/>
    </source>
</evidence>
<dbReference type="NCBIfam" id="TIGR00805">
    <property type="entry name" value="oat"/>
    <property type="match status" value="1"/>
</dbReference>
<feature type="transmembrane region" description="Helical" evidence="8">
    <location>
        <begin position="235"/>
        <end position="256"/>
    </location>
</feature>
<dbReference type="AlphaFoldDB" id="T1GDH2"/>
<dbReference type="InterPro" id="IPR036259">
    <property type="entry name" value="MFS_trans_sf"/>
</dbReference>